<dbReference type="InterPro" id="IPR007332">
    <property type="entry name" value="DUF411"/>
</dbReference>
<protein>
    <recommendedName>
        <fullName evidence="3">Metal-binding protein</fullName>
    </recommendedName>
</protein>
<comment type="caution">
    <text evidence="1">The sequence shown here is derived from an EMBL/GenBank/DDBJ whole genome shotgun (WGS) entry which is preliminary data.</text>
</comment>
<evidence type="ECO:0008006" key="3">
    <source>
        <dbReference type="Google" id="ProtNLM"/>
    </source>
</evidence>
<dbReference type="AlphaFoldDB" id="A0A4R3LQM7"/>
<dbReference type="OrthoDB" id="14727at2"/>
<sequence length="163" mass="17314">MKPNLLCTRRELIIGAAQVATMFTVSRVTWAAEMLPRMVVTRDPTCSCCGGWVTHLRRSGFTVEVVDLADLAPLKVRLGVPNALAACHTGQIGGYVIEGHVPAGAIKKLLAEHPKATGLAVPGMPLGSPGMEAPGKAPETYEVVLFGQAGNRTFAYYRGAQEL</sequence>
<dbReference type="Proteomes" id="UP000294664">
    <property type="component" value="Unassembled WGS sequence"/>
</dbReference>
<accession>A0A4R3LQM7</accession>
<evidence type="ECO:0000313" key="2">
    <source>
        <dbReference type="Proteomes" id="UP000294664"/>
    </source>
</evidence>
<proteinExistence type="predicted"/>
<gene>
    <name evidence="1" type="ORF">EDC64_116108</name>
</gene>
<dbReference type="EMBL" id="SMAI01000016">
    <property type="protein sequence ID" value="TCT01909.1"/>
    <property type="molecule type" value="Genomic_DNA"/>
</dbReference>
<name>A0A4R3LQM7_9HYPH</name>
<evidence type="ECO:0000313" key="1">
    <source>
        <dbReference type="EMBL" id="TCT01909.1"/>
    </source>
</evidence>
<dbReference type="RefSeq" id="WP_132034856.1">
    <property type="nucleotide sequence ID" value="NZ_SMAI01000016.1"/>
</dbReference>
<dbReference type="Pfam" id="PF04214">
    <property type="entry name" value="DUF411"/>
    <property type="match status" value="1"/>
</dbReference>
<keyword evidence="2" id="KW-1185">Reference proteome</keyword>
<reference evidence="1 2" key="1">
    <citation type="submission" date="2019-03" db="EMBL/GenBank/DDBJ databases">
        <title>Genomic Encyclopedia of Type Strains, Phase IV (KMG-IV): sequencing the most valuable type-strain genomes for metagenomic binning, comparative biology and taxonomic classification.</title>
        <authorList>
            <person name="Goeker M."/>
        </authorList>
    </citation>
    <scope>NUCLEOTIDE SEQUENCE [LARGE SCALE GENOMIC DNA]</scope>
    <source>
        <strain evidence="1 2">DSM 9035</strain>
    </source>
</reference>
<organism evidence="1 2">
    <name type="scientific">Aquabacter spiritensis</name>
    <dbReference type="NCBI Taxonomy" id="933073"/>
    <lineage>
        <taxon>Bacteria</taxon>
        <taxon>Pseudomonadati</taxon>
        <taxon>Pseudomonadota</taxon>
        <taxon>Alphaproteobacteria</taxon>
        <taxon>Hyphomicrobiales</taxon>
        <taxon>Xanthobacteraceae</taxon>
        <taxon>Aquabacter</taxon>
    </lineage>
</organism>